<dbReference type="EMBL" id="PPTA01000005">
    <property type="protein sequence ID" value="TFB03720.1"/>
    <property type="molecule type" value="Genomic_DNA"/>
</dbReference>
<organism evidence="1 2">
    <name type="scientific">Trichoderma ghanense</name>
    <dbReference type="NCBI Taxonomy" id="65468"/>
    <lineage>
        <taxon>Eukaryota</taxon>
        <taxon>Fungi</taxon>
        <taxon>Dikarya</taxon>
        <taxon>Ascomycota</taxon>
        <taxon>Pezizomycotina</taxon>
        <taxon>Sordariomycetes</taxon>
        <taxon>Hypocreomycetidae</taxon>
        <taxon>Hypocreales</taxon>
        <taxon>Hypocreaceae</taxon>
        <taxon>Trichoderma</taxon>
    </lineage>
</organism>
<dbReference type="Proteomes" id="UP001642720">
    <property type="component" value="Unassembled WGS sequence"/>
</dbReference>
<comment type="caution">
    <text evidence="1">The sequence shown here is derived from an EMBL/GenBank/DDBJ whole genome shotgun (WGS) entry which is preliminary data.</text>
</comment>
<evidence type="ECO:0000313" key="1">
    <source>
        <dbReference type="EMBL" id="TFB03720.1"/>
    </source>
</evidence>
<gene>
    <name evidence="1" type="ORF">CCMA1212_004595</name>
</gene>
<reference evidence="1 2" key="1">
    <citation type="submission" date="2018-01" db="EMBL/GenBank/DDBJ databases">
        <title>Genome characterization of the sugarcane-associated fungus Trichoderma ghanense CCMA-1212 and their application in lignocelulose bioconversion.</title>
        <authorList>
            <person name="Steindorff A.S."/>
            <person name="Mendes T.D."/>
            <person name="Vilela E.S.D."/>
            <person name="Rodrigues D.S."/>
            <person name="Formighieri E.F."/>
            <person name="Melo I.S."/>
            <person name="Favaro L.C.L."/>
        </authorList>
    </citation>
    <scope>NUCLEOTIDE SEQUENCE [LARGE SCALE GENOMIC DNA]</scope>
    <source>
        <strain evidence="1 2">CCMA-1212</strain>
    </source>
</reference>
<evidence type="ECO:0000313" key="2">
    <source>
        <dbReference type="Proteomes" id="UP001642720"/>
    </source>
</evidence>
<protein>
    <submittedName>
        <fullName evidence="1">Uncharacterized protein</fullName>
    </submittedName>
</protein>
<dbReference type="GeneID" id="300576343"/>
<accession>A0ABY2H8D8</accession>
<keyword evidence="2" id="KW-1185">Reference proteome</keyword>
<sequence length="59" mass="6341">MCPRRVQVPGPSLCAVVIADLRCKGTRTGVTESVRSASLACPDELQLGQMRREGGRRDG</sequence>
<proteinExistence type="predicted"/>
<name>A0ABY2H8D8_9HYPO</name>
<dbReference type="RefSeq" id="XP_073559921.1">
    <property type="nucleotide sequence ID" value="XM_073701893.1"/>
</dbReference>